<dbReference type="STRING" id="658172.CKC_03395"/>
<dbReference type="EMBL" id="CP002371">
    <property type="protein sequence ID" value="ADR52428.1"/>
    <property type="molecule type" value="Genomic_DNA"/>
</dbReference>
<protein>
    <recommendedName>
        <fullName evidence="4">Lipoprotein</fullName>
    </recommendedName>
</protein>
<reference evidence="2 3" key="3">
    <citation type="journal article" date="2011" name="PLoS ONE">
        <title>The Complete Genome Sequence of 'Candidatus Liberibacter solanacearum', the Bacterium Associated with Potato Zebra Chip Disease.</title>
        <authorList>
            <person name="Lin H."/>
            <person name="Lou B."/>
            <person name="Glynn J.M."/>
            <person name="Doddapaneni H."/>
            <person name="Civerolo E.L."/>
            <person name="Chen C."/>
            <person name="Duan Y."/>
            <person name="Zhou L."/>
            <person name="Vahling C.M."/>
        </authorList>
    </citation>
    <scope>NUCLEOTIDE SEQUENCE [LARGE SCALE GENOMIC DNA]</scope>
    <source>
        <strain evidence="2 3">CLso-ZC1</strain>
    </source>
</reference>
<evidence type="ECO:0000313" key="3">
    <source>
        <dbReference type="Proteomes" id="UP000007038"/>
    </source>
</evidence>
<proteinExistence type="predicted"/>
<evidence type="ECO:0008006" key="4">
    <source>
        <dbReference type="Google" id="ProtNLM"/>
    </source>
</evidence>
<organism evidence="2 3">
    <name type="scientific">Liberibacter solanacearum (strain CLso-ZC1)</name>
    <dbReference type="NCBI Taxonomy" id="658172"/>
    <lineage>
        <taxon>Bacteria</taxon>
        <taxon>Pseudomonadati</taxon>
        <taxon>Pseudomonadota</taxon>
        <taxon>Alphaproteobacteria</taxon>
        <taxon>Hyphomicrobiales</taxon>
        <taxon>Rhizobiaceae</taxon>
        <taxon>Liberibacter</taxon>
    </lineage>
</organism>
<accession>E4UB37</accession>
<reference evidence="3" key="1">
    <citation type="submission" date="2010-11" db="EMBL/GenBank/DDBJ databases">
        <title>Complete genome sequence of Candidatus Liberibacter solanacearum CLso-ZC1.</title>
        <authorList>
            <person name="Lin H."/>
            <person name="Doddapaneni H.V."/>
            <person name="Lou B."/>
            <person name="Civerolo E.L."/>
            <person name="Chen C."/>
            <person name="Duan Y."/>
            <person name="Zhou L."/>
            <person name="Glynn J."/>
        </authorList>
    </citation>
    <scope>NUCLEOTIDE SEQUENCE [LARGE SCALE GENOMIC DNA]</scope>
    <source>
        <strain evidence="3">CLso-ZC1</strain>
    </source>
</reference>
<sequence length="116" mass="12900">MLRLNVLVVLLSASIISGCVFSANPRVVGVNKPDGIVKTEYQIGPLTKYPSPRELEDVVTDVKDICMSLKYRSIKPLGDKVIKSYGISLFKYQSFVTQNLLFVTPSVAKRSYLCIN</sequence>
<dbReference type="HOGENOM" id="CLU_2093864_0_0_5"/>
<evidence type="ECO:0000313" key="2">
    <source>
        <dbReference type="EMBL" id="ADR52428.1"/>
    </source>
</evidence>
<dbReference type="PROSITE" id="PS51257">
    <property type="entry name" value="PROKAR_LIPOPROTEIN"/>
    <property type="match status" value="1"/>
</dbReference>
<dbReference type="GeneID" id="96886162"/>
<dbReference type="AlphaFoldDB" id="E4UB37"/>
<gene>
    <name evidence="2" type="ordered locus">CKC_03395</name>
</gene>
<keyword evidence="1" id="KW-0732">Signal</keyword>
<feature type="chain" id="PRO_5003187776" description="Lipoprotein" evidence="1">
    <location>
        <begin position="23"/>
        <end position="116"/>
    </location>
</feature>
<dbReference type="KEGG" id="lso:CKC_03395"/>
<feature type="signal peptide" evidence="1">
    <location>
        <begin position="1"/>
        <end position="22"/>
    </location>
</feature>
<evidence type="ECO:0000256" key="1">
    <source>
        <dbReference type="SAM" id="SignalP"/>
    </source>
</evidence>
<dbReference type="RefSeq" id="WP_013462084.1">
    <property type="nucleotide sequence ID" value="NC_014774.1"/>
</dbReference>
<dbReference type="Proteomes" id="UP000007038">
    <property type="component" value="Chromosome"/>
</dbReference>
<reference key="2">
    <citation type="submission" date="2010-11" db="EMBL/GenBank/DDBJ databases">
        <authorList>
            <person name="Lin H."/>
            <person name="Doddapaneni H.V."/>
            <person name="Lou B."/>
            <person name="Civerolo E.L."/>
            <person name="Chen C."/>
            <person name="Duan Y."/>
            <person name="Zhou L."/>
            <person name="Glynn J."/>
        </authorList>
    </citation>
    <scope>NUCLEOTIDE SEQUENCE</scope>
    <source>
        <strain>CLso-ZC1</strain>
    </source>
</reference>
<name>E4UB37_LIBSC</name>